<dbReference type="InterPro" id="IPR031632">
    <property type="entry name" value="SVIP"/>
</dbReference>
<dbReference type="Pfam" id="PF15811">
    <property type="entry name" value="SVIP"/>
    <property type="match status" value="1"/>
</dbReference>
<evidence type="ECO:0000313" key="5">
    <source>
        <dbReference type="EMBL" id="CAL1284534.1"/>
    </source>
</evidence>
<comment type="caution">
    <text evidence="5">The sequence shown here is derived from an EMBL/GenBank/DDBJ whole genome shotgun (WGS) entry which is preliminary data.</text>
</comment>
<feature type="compositionally biased region" description="Basic and acidic residues" evidence="4">
    <location>
        <begin position="20"/>
        <end position="44"/>
    </location>
</feature>
<dbReference type="Proteomes" id="UP001497382">
    <property type="component" value="Unassembled WGS sequence"/>
</dbReference>
<proteinExistence type="predicted"/>
<feature type="region of interest" description="Disordered" evidence="4">
    <location>
        <begin position="1"/>
        <end position="80"/>
    </location>
</feature>
<dbReference type="EMBL" id="CAXIEN010000180">
    <property type="protein sequence ID" value="CAL1284534.1"/>
    <property type="molecule type" value="Genomic_DNA"/>
</dbReference>
<dbReference type="GO" id="GO:1904240">
    <property type="term" value="P:negative regulation of VCP-NPL4-UFD1 AAA ATPase complex assembly"/>
    <property type="evidence" value="ECO:0007669"/>
    <property type="project" value="TreeGrafter"/>
</dbReference>
<dbReference type="GO" id="GO:0010508">
    <property type="term" value="P:positive regulation of autophagy"/>
    <property type="evidence" value="ECO:0007669"/>
    <property type="project" value="TreeGrafter"/>
</dbReference>
<dbReference type="AlphaFoldDB" id="A0AAV2AMY4"/>
<accession>A0AAV2AMY4</accession>
<keyword evidence="3" id="KW-0449">Lipoprotein</keyword>
<dbReference type="GO" id="GO:0005789">
    <property type="term" value="C:endoplasmic reticulum membrane"/>
    <property type="evidence" value="ECO:0007669"/>
    <property type="project" value="TreeGrafter"/>
</dbReference>
<keyword evidence="6" id="KW-1185">Reference proteome</keyword>
<evidence type="ECO:0000256" key="3">
    <source>
        <dbReference type="ARBA" id="ARBA00023288"/>
    </source>
</evidence>
<sequence length="80" mass="9316">MGFCLSCCKSSEPEYTSPSEDERRQKMTEAAERRLREQERRGLKSDASVQRIERAKERSMIADEAREHSNADAPLRWQVT</sequence>
<dbReference type="GO" id="GO:1904293">
    <property type="term" value="P:negative regulation of ERAD pathway"/>
    <property type="evidence" value="ECO:0007669"/>
    <property type="project" value="TreeGrafter"/>
</dbReference>
<dbReference type="PANTHER" id="PTHR35269:SF1">
    <property type="entry name" value="SMALL VCP_P97-INTERACTING PROTEIN"/>
    <property type="match status" value="1"/>
</dbReference>
<evidence type="ECO:0000256" key="2">
    <source>
        <dbReference type="ARBA" id="ARBA00023139"/>
    </source>
</evidence>
<dbReference type="GO" id="GO:1904153">
    <property type="term" value="P:negative regulation of retrograde protein transport, ER to cytosol"/>
    <property type="evidence" value="ECO:0007669"/>
    <property type="project" value="TreeGrafter"/>
</dbReference>
<feature type="compositionally biased region" description="Basic and acidic residues" evidence="4">
    <location>
        <begin position="51"/>
        <end position="70"/>
    </location>
</feature>
<evidence type="ECO:0000313" key="6">
    <source>
        <dbReference type="Proteomes" id="UP001497382"/>
    </source>
</evidence>
<evidence type="ECO:0000256" key="1">
    <source>
        <dbReference type="ARBA" id="ARBA00022707"/>
    </source>
</evidence>
<keyword evidence="1" id="KW-0519">Myristate</keyword>
<keyword evidence="2" id="KW-0564">Palmitate</keyword>
<dbReference type="InterPro" id="IPR055366">
    <property type="entry name" value="SVIP_metazoa"/>
</dbReference>
<protein>
    <recommendedName>
        <fullName evidence="7">Small VCP/p97-interacting protein</fullName>
    </recommendedName>
</protein>
<dbReference type="PANTHER" id="PTHR35269">
    <property type="entry name" value="SMALL VCP/P97-INTERACTING PROTEIN"/>
    <property type="match status" value="1"/>
</dbReference>
<evidence type="ECO:0008006" key="7">
    <source>
        <dbReference type="Google" id="ProtNLM"/>
    </source>
</evidence>
<reference evidence="5 6" key="1">
    <citation type="submission" date="2024-04" db="EMBL/GenBank/DDBJ databases">
        <authorList>
            <person name="Rising A."/>
            <person name="Reimegard J."/>
            <person name="Sonavane S."/>
            <person name="Akerstrom W."/>
            <person name="Nylinder S."/>
            <person name="Hedman E."/>
            <person name="Kallberg Y."/>
        </authorList>
    </citation>
    <scope>NUCLEOTIDE SEQUENCE [LARGE SCALE GENOMIC DNA]</scope>
</reference>
<organism evidence="5 6">
    <name type="scientific">Larinioides sclopetarius</name>
    <dbReference type="NCBI Taxonomy" id="280406"/>
    <lineage>
        <taxon>Eukaryota</taxon>
        <taxon>Metazoa</taxon>
        <taxon>Ecdysozoa</taxon>
        <taxon>Arthropoda</taxon>
        <taxon>Chelicerata</taxon>
        <taxon>Arachnida</taxon>
        <taxon>Araneae</taxon>
        <taxon>Araneomorphae</taxon>
        <taxon>Entelegynae</taxon>
        <taxon>Araneoidea</taxon>
        <taxon>Araneidae</taxon>
        <taxon>Larinioides</taxon>
    </lineage>
</organism>
<evidence type="ECO:0000256" key="4">
    <source>
        <dbReference type="SAM" id="MobiDB-lite"/>
    </source>
</evidence>
<gene>
    <name evidence="5" type="ORF">LARSCL_LOCUS13205</name>
</gene>
<name>A0AAV2AMY4_9ARAC</name>